<keyword evidence="3" id="KW-1185">Reference proteome</keyword>
<comment type="caution">
    <text evidence="2">The sequence shown here is derived from an EMBL/GenBank/DDBJ whole genome shotgun (WGS) entry which is preliminary data.</text>
</comment>
<organism evidence="2 3">
    <name type="scientific">Rubricoccus marinus</name>
    <dbReference type="NCBI Taxonomy" id="716817"/>
    <lineage>
        <taxon>Bacteria</taxon>
        <taxon>Pseudomonadati</taxon>
        <taxon>Rhodothermota</taxon>
        <taxon>Rhodothermia</taxon>
        <taxon>Rhodothermales</taxon>
        <taxon>Rubricoccaceae</taxon>
        <taxon>Rubricoccus</taxon>
    </lineage>
</organism>
<keyword evidence="1" id="KW-0732">Signal</keyword>
<sequence>MNSLSLLLTLVAISAIALAACAGSPQPLVPDASGPYAGIPAAGGDGMTAEANPVAPTGDDRLDSFLADFAASVDRHDWYAVARAMEPSGFAEQREMIETERADGAAAQVIGETLGLGALVDYTGGRPWKTLNTIEVITLRSVTSNTPGIVGGEPSYTIDGDVRTASGETLPLRFTLVTRDGNYVIQVPLG</sequence>
<proteinExistence type="predicted"/>
<reference evidence="2 3" key="1">
    <citation type="submission" date="2016-11" db="EMBL/GenBank/DDBJ databases">
        <title>Study of marine rhodopsin-containing bacteria.</title>
        <authorList>
            <person name="Yoshizawa S."/>
            <person name="Kumagai Y."/>
            <person name="Kogure K."/>
        </authorList>
    </citation>
    <scope>NUCLEOTIDE SEQUENCE [LARGE SCALE GENOMIC DNA]</scope>
    <source>
        <strain evidence="2 3">SG-29</strain>
    </source>
</reference>
<evidence type="ECO:0008006" key="4">
    <source>
        <dbReference type="Google" id="ProtNLM"/>
    </source>
</evidence>
<dbReference type="Proteomes" id="UP000216446">
    <property type="component" value="Unassembled WGS sequence"/>
</dbReference>
<dbReference type="AlphaFoldDB" id="A0A259TYM6"/>
<dbReference type="InParanoid" id="A0A259TYM6"/>
<protein>
    <recommendedName>
        <fullName evidence="4">NTF2-like N-terminal transpeptidase domain-containing protein</fullName>
    </recommendedName>
</protein>
<feature type="chain" id="PRO_5012649883" description="NTF2-like N-terminal transpeptidase domain-containing protein" evidence="1">
    <location>
        <begin position="20"/>
        <end position="190"/>
    </location>
</feature>
<evidence type="ECO:0000313" key="2">
    <source>
        <dbReference type="EMBL" id="OZC02796.1"/>
    </source>
</evidence>
<accession>A0A259TYM6</accession>
<evidence type="ECO:0000313" key="3">
    <source>
        <dbReference type="Proteomes" id="UP000216446"/>
    </source>
</evidence>
<dbReference type="RefSeq" id="WP_094547409.1">
    <property type="nucleotide sequence ID" value="NZ_MQWB01000001.1"/>
</dbReference>
<evidence type="ECO:0000256" key="1">
    <source>
        <dbReference type="SAM" id="SignalP"/>
    </source>
</evidence>
<gene>
    <name evidence="2" type="ORF">BSZ36_07300</name>
</gene>
<feature type="signal peptide" evidence="1">
    <location>
        <begin position="1"/>
        <end position="19"/>
    </location>
</feature>
<name>A0A259TYM6_9BACT</name>
<dbReference type="EMBL" id="MQWB01000001">
    <property type="protein sequence ID" value="OZC02796.1"/>
    <property type="molecule type" value="Genomic_DNA"/>
</dbReference>